<feature type="region of interest" description="Disordered" evidence="1">
    <location>
        <begin position="55"/>
        <end position="75"/>
    </location>
</feature>
<reference evidence="2 3" key="1">
    <citation type="submission" date="2024-08" db="EMBL/GenBank/DDBJ databases">
        <authorList>
            <person name="Ishaq N."/>
        </authorList>
    </citation>
    <scope>NUCLEOTIDE SEQUENCE [LARGE SCALE GENOMIC DNA]</scope>
    <source>
        <strain evidence="2 3">DSM 18651</strain>
    </source>
</reference>
<dbReference type="InterPro" id="IPR006522">
    <property type="entry name" value="Phage_virion_morphogenesis"/>
</dbReference>
<dbReference type="Proteomes" id="UP001569428">
    <property type="component" value="Unassembled WGS sequence"/>
</dbReference>
<evidence type="ECO:0000313" key="2">
    <source>
        <dbReference type="EMBL" id="MFA0810843.1"/>
    </source>
</evidence>
<comment type="caution">
    <text evidence="2">The sequence shown here is derived from an EMBL/GenBank/DDBJ whole genome shotgun (WGS) entry which is preliminary data.</text>
</comment>
<name>A0ABV4NZB6_9GAMM</name>
<proteinExistence type="predicted"/>
<organism evidence="2 3">
    <name type="scientific">Microbulbifer epialgicus</name>
    <dbReference type="NCBI Taxonomy" id="393907"/>
    <lineage>
        <taxon>Bacteria</taxon>
        <taxon>Pseudomonadati</taxon>
        <taxon>Pseudomonadota</taxon>
        <taxon>Gammaproteobacteria</taxon>
        <taxon>Cellvibrionales</taxon>
        <taxon>Microbulbiferaceae</taxon>
        <taxon>Microbulbifer</taxon>
    </lineage>
</organism>
<accession>A0ABV4NZB6</accession>
<keyword evidence="3" id="KW-1185">Reference proteome</keyword>
<gene>
    <name evidence="2" type="ORF">ACCI49_07895</name>
</gene>
<feature type="compositionally biased region" description="Basic residues" evidence="1">
    <location>
        <begin position="61"/>
        <end position="75"/>
    </location>
</feature>
<dbReference type="EMBL" id="JBGMEK010000012">
    <property type="protein sequence ID" value="MFA0810843.1"/>
    <property type="molecule type" value="Genomic_DNA"/>
</dbReference>
<evidence type="ECO:0000313" key="3">
    <source>
        <dbReference type="Proteomes" id="UP001569428"/>
    </source>
</evidence>
<protein>
    <submittedName>
        <fullName evidence="2">Phage virion morphogenesis protein</fullName>
    </submittedName>
</protein>
<sequence length="220" mass="25344">MRPTAVKIDLSGHLKAQQQLQLLKMSPAKQRRVGAILARKVRTYSRKRLREQKGLDGKAWDKRKKKDRKKMLRGLSKKMRSKGVELGGEVFFADGKTSEIAHQHQYGEPEEWTSKKAEKVYGQPDYGEPATRYQARALKKEGYKVRLPGGRKKKPSMRWITENLTLGQAGLILRMLRDDPRLNRWVIELPERSFLGVTEREVSELASKIFDETSGRIKSV</sequence>
<evidence type="ECO:0000256" key="1">
    <source>
        <dbReference type="SAM" id="MobiDB-lite"/>
    </source>
</evidence>
<dbReference type="Pfam" id="PF05069">
    <property type="entry name" value="Phage_tail_S"/>
    <property type="match status" value="1"/>
</dbReference>
<dbReference type="RefSeq" id="WP_371838415.1">
    <property type="nucleotide sequence ID" value="NZ_JBGMEK010000012.1"/>
</dbReference>